<dbReference type="PANTHER" id="PTHR34471">
    <property type="entry name" value="ARGININE REPRESSOR"/>
    <property type="match status" value="1"/>
</dbReference>
<evidence type="ECO:0000259" key="10">
    <source>
        <dbReference type="Pfam" id="PF01316"/>
    </source>
</evidence>
<dbReference type="OrthoDB" id="7060358at2"/>
<sequence length="170" mass="17832">MSERALTPMTKSARQQLITDLLGSREVRSQTELAELLGSRGVHVTQATLSRDLVELEAVKVRLASGVLVYAVPAEGGDRTPIHGESAASSQRLARLCAELLTSAEASANLVVLRTPPGAAQFLASAIDKVELPDVLGCIAGDDTVLVIGRDPAGGDALAHKFLALAERNQ</sequence>
<comment type="caution">
    <text evidence="12">The sequence shown here is derived from an EMBL/GenBank/DDBJ whole genome shotgun (WGS) entry which is preliminary data.</text>
</comment>
<keyword evidence="13" id="KW-1185">Reference proteome</keyword>
<evidence type="ECO:0000256" key="4">
    <source>
        <dbReference type="ARBA" id="ARBA00022491"/>
    </source>
</evidence>
<dbReference type="PRINTS" id="PR01467">
    <property type="entry name" value="ARGREPRESSOR"/>
</dbReference>
<dbReference type="UniPathway" id="UPA00068"/>
<evidence type="ECO:0000259" key="11">
    <source>
        <dbReference type="Pfam" id="PF02863"/>
    </source>
</evidence>
<evidence type="ECO:0000256" key="2">
    <source>
        <dbReference type="ARBA" id="ARBA00008316"/>
    </source>
</evidence>
<accession>A0A316TGX2</accession>
<dbReference type="GO" id="GO:1900079">
    <property type="term" value="P:regulation of arginine biosynthetic process"/>
    <property type="evidence" value="ECO:0007669"/>
    <property type="project" value="UniProtKB-UniRule"/>
</dbReference>
<dbReference type="GO" id="GO:0005737">
    <property type="term" value="C:cytoplasm"/>
    <property type="evidence" value="ECO:0007669"/>
    <property type="project" value="UniProtKB-SubCell"/>
</dbReference>
<dbReference type="EMBL" id="QGDD01000004">
    <property type="protein sequence ID" value="PWN02741.1"/>
    <property type="molecule type" value="Genomic_DNA"/>
</dbReference>
<dbReference type="SUPFAM" id="SSF46785">
    <property type="entry name" value="Winged helix' DNA-binding domain"/>
    <property type="match status" value="1"/>
</dbReference>
<evidence type="ECO:0000256" key="3">
    <source>
        <dbReference type="ARBA" id="ARBA00022490"/>
    </source>
</evidence>
<evidence type="ECO:0000256" key="1">
    <source>
        <dbReference type="ARBA" id="ARBA00004496"/>
    </source>
</evidence>
<dbReference type="InterPro" id="IPR036390">
    <property type="entry name" value="WH_DNA-bd_sf"/>
</dbReference>
<dbReference type="HAMAP" id="MF_00173">
    <property type="entry name" value="Arg_repressor"/>
    <property type="match status" value="1"/>
</dbReference>
<comment type="subcellular location">
    <subcellularLocation>
        <location evidence="1 8">Cytoplasm</location>
    </subcellularLocation>
</comment>
<proteinExistence type="inferred from homology"/>
<organism evidence="12 13">
    <name type="scientific">Nocardioides silvaticus</name>
    <dbReference type="NCBI Taxonomy" id="2201891"/>
    <lineage>
        <taxon>Bacteria</taxon>
        <taxon>Bacillati</taxon>
        <taxon>Actinomycetota</taxon>
        <taxon>Actinomycetes</taxon>
        <taxon>Propionibacteriales</taxon>
        <taxon>Nocardioidaceae</taxon>
        <taxon>Nocardioides</taxon>
    </lineage>
</organism>
<reference evidence="12 13" key="1">
    <citation type="submission" date="2018-05" db="EMBL/GenBank/DDBJ databases">
        <title>Nocardioides silvaticus genome.</title>
        <authorList>
            <person name="Li C."/>
            <person name="Wang G."/>
        </authorList>
    </citation>
    <scope>NUCLEOTIDE SEQUENCE [LARGE SCALE GENOMIC DNA]</scope>
    <source>
        <strain evidence="12 13">CCTCC AB 2018079</strain>
    </source>
</reference>
<evidence type="ECO:0000256" key="8">
    <source>
        <dbReference type="HAMAP-Rule" id="MF_00173"/>
    </source>
</evidence>
<dbReference type="InterPro" id="IPR001669">
    <property type="entry name" value="Arg_repress"/>
</dbReference>
<keyword evidence="4 8" id="KW-0678">Repressor</keyword>
<comment type="similarity">
    <text evidence="2 8">Belongs to the ArgR family.</text>
</comment>
<comment type="function">
    <text evidence="8">Regulates arginine biosynthesis genes.</text>
</comment>
<dbReference type="RefSeq" id="WP_109693542.1">
    <property type="nucleotide sequence ID" value="NZ_QGDD01000004.1"/>
</dbReference>
<dbReference type="InterPro" id="IPR020900">
    <property type="entry name" value="Arg_repress_DNA-bd"/>
</dbReference>
<dbReference type="NCBIfam" id="NF002880">
    <property type="entry name" value="PRK03341.1"/>
    <property type="match status" value="1"/>
</dbReference>
<dbReference type="InterPro" id="IPR036251">
    <property type="entry name" value="Arg_repress_C_sf"/>
</dbReference>
<evidence type="ECO:0000313" key="13">
    <source>
        <dbReference type="Proteomes" id="UP000245507"/>
    </source>
</evidence>
<dbReference type="InterPro" id="IPR036388">
    <property type="entry name" value="WH-like_DNA-bd_sf"/>
</dbReference>
<keyword evidence="6 8" id="KW-0238">DNA-binding</keyword>
<evidence type="ECO:0000313" key="12">
    <source>
        <dbReference type="EMBL" id="PWN02741.1"/>
    </source>
</evidence>
<dbReference type="GO" id="GO:0006526">
    <property type="term" value="P:L-arginine biosynthetic process"/>
    <property type="evidence" value="ECO:0007669"/>
    <property type="project" value="UniProtKB-UniPathway"/>
</dbReference>
<dbReference type="Pfam" id="PF02863">
    <property type="entry name" value="Arg_repressor_C"/>
    <property type="match status" value="1"/>
</dbReference>
<feature type="domain" description="Arginine repressor DNA-binding" evidence="10">
    <location>
        <begin position="9"/>
        <end position="77"/>
    </location>
</feature>
<keyword evidence="8" id="KW-0055">Arginine biosynthesis</keyword>
<keyword evidence="3 8" id="KW-0963">Cytoplasm</keyword>
<dbReference type="Gene3D" id="1.10.10.10">
    <property type="entry name" value="Winged helix-like DNA-binding domain superfamily/Winged helix DNA-binding domain"/>
    <property type="match status" value="1"/>
</dbReference>
<keyword evidence="8" id="KW-0028">Amino-acid biosynthesis</keyword>
<dbReference type="SUPFAM" id="SSF55252">
    <property type="entry name" value="C-terminal domain of arginine repressor"/>
    <property type="match status" value="1"/>
</dbReference>
<dbReference type="GO" id="GO:0034618">
    <property type="term" value="F:arginine binding"/>
    <property type="evidence" value="ECO:0007669"/>
    <property type="project" value="InterPro"/>
</dbReference>
<dbReference type="AlphaFoldDB" id="A0A316TGX2"/>
<evidence type="ECO:0000256" key="6">
    <source>
        <dbReference type="ARBA" id="ARBA00023125"/>
    </source>
</evidence>
<comment type="pathway">
    <text evidence="8">Amino-acid biosynthesis; L-arginine biosynthesis [regulation].</text>
</comment>
<dbReference type="Gene3D" id="3.30.1360.40">
    <property type="match status" value="1"/>
</dbReference>
<dbReference type="Pfam" id="PF01316">
    <property type="entry name" value="Arg_repressor"/>
    <property type="match status" value="1"/>
</dbReference>
<evidence type="ECO:0000256" key="5">
    <source>
        <dbReference type="ARBA" id="ARBA00023015"/>
    </source>
</evidence>
<name>A0A316TGX2_9ACTN</name>
<evidence type="ECO:0000256" key="9">
    <source>
        <dbReference type="NCBIfam" id="TIGR01529"/>
    </source>
</evidence>
<keyword evidence="7 8" id="KW-0804">Transcription</keyword>
<keyword evidence="5 8" id="KW-0805">Transcription regulation</keyword>
<dbReference type="GO" id="GO:0003677">
    <property type="term" value="F:DNA binding"/>
    <property type="evidence" value="ECO:0007669"/>
    <property type="project" value="UniProtKB-KW"/>
</dbReference>
<gene>
    <name evidence="8" type="primary">argR</name>
    <name evidence="12" type="ORF">DJ010_09975</name>
</gene>
<dbReference type="GO" id="GO:0003700">
    <property type="term" value="F:DNA-binding transcription factor activity"/>
    <property type="evidence" value="ECO:0007669"/>
    <property type="project" value="UniProtKB-UniRule"/>
</dbReference>
<feature type="domain" description="Arginine repressor C-terminal" evidence="11">
    <location>
        <begin position="98"/>
        <end position="162"/>
    </location>
</feature>
<evidence type="ECO:0000256" key="7">
    <source>
        <dbReference type="ARBA" id="ARBA00023163"/>
    </source>
</evidence>
<dbReference type="PANTHER" id="PTHR34471:SF1">
    <property type="entry name" value="ARGININE REPRESSOR"/>
    <property type="match status" value="1"/>
</dbReference>
<dbReference type="Proteomes" id="UP000245507">
    <property type="component" value="Unassembled WGS sequence"/>
</dbReference>
<protein>
    <recommendedName>
        <fullName evidence="8 9">Arginine repressor</fullName>
    </recommendedName>
</protein>
<dbReference type="NCBIfam" id="TIGR01529">
    <property type="entry name" value="argR_whole"/>
    <property type="match status" value="1"/>
</dbReference>
<dbReference type="InterPro" id="IPR020899">
    <property type="entry name" value="Arg_repress_C"/>
</dbReference>
<dbReference type="GO" id="GO:0051259">
    <property type="term" value="P:protein complex oligomerization"/>
    <property type="evidence" value="ECO:0007669"/>
    <property type="project" value="InterPro"/>
</dbReference>